<accession>A0A242ZQ43</accession>
<evidence type="ECO:0000313" key="2">
    <source>
        <dbReference type="Proteomes" id="UP000194945"/>
    </source>
</evidence>
<dbReference type="Proteomes" id="UP000194945">
    <property type="component" value="Unassembled WGS sequence"/>
</dbReference>
<dbReference type="AlphaFoldDB" id="A0A242ZQ43"/>
<name>A0A242ZQ43_9BACI</name>
<comment type="caution">
    <text evidence="1">The sequence shown here is derived from an EMBL/GenBank/DDBJ whole genome shotgun (WGS) entry which is preliminary data.</text>
</comment>
<proteinExistence type="predicted"/>
<dbReference type="RefSeq" id="WP_088091952.1">
    <property type="nucleotide sequence ID" value="NZ_JARMHE010000020.1"/>
</dbReference>
<reference evidence="1 2" key="1">
    <citation type="submission" date="2016-10" db="EMBL/GenBank/DDBJ databases">
        <title>Comparative genomics of Bacillus thuringiensis reveals a path to pathogens against multiple invertebrate hosts.</title>
        <authorList>
            <person name="Zheng J."/>
            <person name="Gao Q."/>
            <person name="Liu H."/>
            <person name="Peng D."/>
            <person name="Ruan L."/>
            <person name="Sun M."/>
        </authorList>
    </citation>
    <scope>NUCLEOTIDE SEQUENCE [LARGE SCALE GENOMIC DNA]</scope>
    <source>
        <strain evidence="1">BGSC 4BK1</strain>
    </source>
</reference>
<organism evidence="1 2">
    <name type="scientific">Bacillus wiedmannii</name>
    <dbReference type="NCBI Taxonomy" id="1890302"/>
    <lineage>
        <taxon>Bacteria</taxon>
        <taxon>Bacillati</taxon>
        <taxon>Bacillota</taxon>
        <taxon>Bacilli</taxon>
        <taxon>Bacillales</taxon>
        <taxon>Bacillaceae</taxon>
        <taxon>Bacillus</taxon>
        <taxon>Bacillus cereus group</taxon>
    </lineage>
</organism>
<gene>
    <name evidence="1" type="ORF">BK730_00610</name>
</gene>
<evidence type="ECO:0000313" key="1">
    <source>
        <dbReference type="EMBL" id="OTX98190.1"/>
    </source>
</evidence>
<dbReference type="EMBL" id="NFDE01000001">
    <property type="protein sequence ID" value="OTX98190.1"/>
    <property type="molecule type" value="Genomic_DNA"/>
</dbReference>
<protein>
    <submittedName>
        <fullName evidence="1">Uncharacterized protein</fullName>
    </submittedName>
</protein>
<sequence length="68" mass="8572">MNVIFRQRYFYYFPPFSAKVVIYYRIYKNGRPFIEYNRFVSIDENPSFKQIFFLVEIDEKKFLTFCKR</sequence>